<keyword evidence="2 5" id="KW-0863">Zinc-finger</keyword>
<dbReference type="GO" id="GO:0005096">
    <property type="term" value="F:GTPase activator activity"/>
    <property type="evidence" value="ECO:0007669"/>
    <property type="project" value="InterPro"/>
</dbReference>
<feature type="domain" description="PH" evidence="7">
    <location>
        <begin position="277"/>
        <end position="445"/>
    </location>
</feature>
<evidence type="ECO:0000259" key="8">
    <source>
        <dbReference type="PROSITE" id="PS50115"/>
    </source>
</evidence>
<dbReference type="GO" id="GO:0005737">
    <property type="term" value="C:cytoplasm"/>
    <property type="evidence" value="ECO:0007669"/>
    <property type="project" value="InterPro"/>
</dbReference>
<evidence type="ECO:0000256" key="2">
    <source>
        <dbReference type="ARBA" id="ARBA00022771"/>
    </source>
</evidence>
<feature type="compositionally biased region" description="Low complexity" evidence="6">
    <location>
        <begin position="596"/>
        <end position="613"/>
    </location>
</feature>
<feature type="region of interest" description="Disordered" evidence="6">
    <location>
        <begin position="765"/>
        <end position="786"/>
    </location>
</feature>
<evidence type="ECO:0000256" key="6">
    <source>
        <dbReference type="SAM" id="MobiDB-lite"/>
    </source>
</evidence>
<dbReference type="PRINTS" id="PR00405">
    <property type="entry name" value="REVINTRACTNG"/>
</dbReference>
<dbReference type="PANTHER" id="PTHR23180:SF160">
    <property type="entry name" value="ADP-RIBOSYLATION FACTOR GTPASE-ACTIVATING PROTEIN EFFECTOR PROTEIN 1"/>
    <property type="match status" value="1"/>
</dbReference>
<dbReference type="AlphaFoldDB" id="A0A0V0JBI1"/>
<evidence type="ECO:0008006" key="10">
    <source>
        <dbReference type="Google" id="ProtNLM"/>
    </source>
</evidence>
<keyword evidence="3" id="KW-0862">Zinc</keyword>
<dbReference type="InterPro" id="IPR001164">
    <property type="entry name" value="ArfGAP_dom"/>
</dbReference>
<dbReference type="InterPro" id="IPR004148">
    <property type="entry name" value="BAR_dom"/>
</dbReference>
<dbReference type="EMBL" id="GEEE01000199">
    <property type="protein sequence ID" value="JAP63026.1"/>
    <property type="molecule type" value="Transcribed_RNA"/>
</dbReference>
<dbReference type="InterPro" id="IPR002110">
    <property type="entry name" value="Ankyrin_rpt"/>
</dbReference>
<dbReference type="InterPro" id="IPR027267">
    <property type="entry name" value="AH/BAR_dom_sf"/>
</dbReference>
<dbReference type="SUPFAM" id="SSF103657">
    <property type="entry name" value="BAR/IMD domain-like"/>
    <property type="match status" value="1"/>
</dbReference>
<feature type="region of interest" description="Disordered" evidence="6">
    <location>
        <begin position="256"/>
        <end position="276"/>
    </location>
</feature>
<dbReference type="InterPro" id="IPR038508">
    <property type="entry name" value="ArfGAP_dom_sf"/>
</dbReference>
<organism evidence="9">
    <name type="scientific">Schistocephalus solidus</name>
    <name type="common">Tapeworm</name>
    <dbReference type="NCBI Taxonomy" id="70667"/>
    <lineage>
        <taxon>Eukaryota</taxon>
        <taxon>Metazoa</taxon>
        <taxon>Spiralia</taxon>
        <taxon>Lophotrochozoa</taxon>
        <taxon>Platyhelminthes</taxon>
        <taxon>Cestoda</taxon>
        <taxon>Eucestoda</taxon>
        <taxon>Diphyllobothriidea</taxon>
        <taxon>Diphyllobothriidae</taxon>
        <taxon>Schistocephalus</taxon>
    </lineage>
</organism>
<feature type="repeat" description="ANK" evidence="4">
    <location>
        <begin position="878"/>
        <end position="910"/>
    </location>
</feature>
<dbReference type="SUPFAM" id="SSF50729">
    <property type="entry name" value="PH domain-like"/>
    <property type="match status" value="1"/>
</dbReference>
<dbReference type="Pfam" id="PF01412">
    <property type="entry name" value="ArfGap"/>
    <property type="match status" value="1"/>
</dbReference>
<dbReference type="SMART" id="SM00105">
    <property type="entry name" value="ArfGap"/>
    <property type="match status" value="1"/>
</dbReference>
<dbReference type="InterPro" id="IPR036770">
    <property type="entry name" value="Ankyrin_rpt-contain_sf"/>
</dbReference>
<dbReference type="InterPro" id="IPR045258">
    <property type="entry name" value="ACAP1/2/3-like"/>
</dbReference>
<keyword evidence="4" id="KW-0040">ANK repeat</keyword>
<dbReference type="PROSITE" id="PS50297">
    <property type="entry name" value="ANK_REP_REGION"/>
    <property type="match status" value="1"/>
</dbReference>
<dbReference type="Pfam" id="PF12796">
    <property type="entry name" value="Ank_2"/>
    <property type="match status" value="1"/>
</dbReference>
<dbReference type="PROSITE" id="PS50003">
    <property type="entry name" value="PH_DOMAIN"/>
    <property type="match status" value="1"/>
</dbReference>
<evidence type="ECO:0000256" key="3">
    <source>
        <dbReference type="ARBA" id="ARBA00022833"/>
    </source>
</evidence>
<dbReference type="PROSITE" id="PS50115">
    <property type="entry name" value="ARFGAP"/>
    <property type="match status" value="1"/>
</dbReference>
<dbReference type="Gene3D" id="1.10.220.150">
    <property type="entry name" value="Arf GTPase activating protein"/>
    <property type="match status" value="1"/>
</dbReference>
<reference evidence="9" key="1">
    <citation type="submission" date="2016-01" db="EMBL/GenBank/DDBJ databases">
        <title>Reference transcriptome for the parasite Schistocephalus solidus: insights into the molecular evolution of parasitism.</title>
        <authorList>
            <person name="Hebert F.O."/>
            <person name="Grambauer S."/>
            <person name="Barber I."/>
            <person name="Landry C.R."/>
            <person name="Aubin-Horth N."/>
        </authorList>
    </citation>
    <scope>NUCLEOTIDE SEQUENCE</scope>
</reference>
<dbReference type="Gene3D" id="1.25.40.20">
    <property type="entry name" value="Ankyrin repeat-containing domain"/>
    <property type="match status" value="1"/>
</dbReference>
<sequence>MAAEEIFTTVNSRDLWRALTLKECLRFSPQFQLALKTGECELEYLLEHYRIASDLFYRASKAGETFASALQALGGGLLSILTPSTALPLITLDDETATETAVSRLKPLIKKLTDVSELTKTLAVNLYEPGVQLQTAAEQLEKLNPLRKAFSRAGEQLESTLNKSASVPRNRVVEAEEADSGLEDSRSTFSTFAHSYLSALRAGLGPSRLATCLRCTFITFRTESDYAQGLRGLFQPFDYQVPLDWRGELERLLGASEEDARRGADQASGPPVRPTGGVLIEGNLFKRSHKKHWRTWDRRWFMIANNQLVYFTGLEHLKGGSGAKGSTNEICGGEGSQAAVLKSPTDTTTVSRIQWKIVEPDLRLCTAKAILSSSTSNDTMAVQGQTQDSNMSDGLSYESSSLAASSSERRFTFELISPNGKKHYLQALNEEEMDQWVTILRAGLLHGDISVSATTLNTYQPQYRPGVPSPKTSAHRRSLSRPTMLFPQEDKTEERKASINFSRSYDCLRTTGGAQLLDDPPGTGNRLCADCASDRVSWASTNLGLTLCTDCAACHRGLGVHISKVRSLFLDNWEPELIAVMRNLGNRIGGSIFEASLTSPPSKSSSPTVSKNSFNNSSRDVGLLADVKRPQPGQGSASNKQVRQNWIEMKYAACRFVDFPGSSLADLKSRILDLYRNWRTQMQTASSDDNRRGGVLHDRSASPRTSVITVLSGPALGRVAKVVDRRRPSASPRLISRSQMFLDNLLENLDVVAALLQHSILLSSTSNTTPSEPRLSDKHRQSTHRLSGSQLAARLLLVAGAHMGCPPLVLLGLAAGASPCAQPGASHFARSLDLTAPRGLDPLGTTCPPLVSAVIGGRMSVCELLLSHGANIDETDAEGQTALHHACNLQRVHLVCLLLRKRANAAVRDLNGLLPIDLAYKTSNADIVTLLRLQPLKTETFGEYVTEVDETAAEVFHDFTARAYNLQWDSDADDYREIPR</sequence>
<evidence type="ECO:0000313" key="9">
    <source>
        <dbReference type="EMBL" id="JAP63026.1"/>
    </source>
</evidence>
<dbReference type="SUPFAM" id="SSF48403">
    <property type="entry name" value="Ankyrin repeat"/>
    <property type="match status" value="1"/>
</dbReference>
<dbReference type="Pfam" id="PF16746">
    <property type="entry name" value="BAR_3"/>
    <property type="match status" value="1"/>
</dbReference>
<evidence type="ECO:0000256" key="4">
    <source>
        <dbReference type="PROSITE-ProRule" id="PRU00023"/>
    </source>
</evidence>
<dbReference type="InterPro" id="IPR011993">
    <property type="entry name" value="PH-like_dom_sf"/>
</dbReference>
<dbReference type="Gene3D" id="1.20.1270.60">
    <property type="entry name" value="Arfaptin homology (AH) domain/BAR domain"/>
    <property type="match status" value="1"/>
</dbReference>
<evidence type="ECO:0000256" key="1">
    <source>
        <dbReference type="ARBA" id="ARBA00022723"/>
    </source>
</evidence>
<proteinExistence type="predicted"/>
<feature type="region of interest" description="Disordered" evidence="6">
    <location>
        <begin position="460"/>
        <end position="495"/>
    </location>
</feature>
<feature type="repeat" description="ANK" evidence="4">
    <location>
        <begin position="849"/>
        <end position="877"/>
    </location>
</feature>
<accession>A0A0V0JBI1</accession>
<keyword evidence="1" id="KW-0479">Metal-binding</keyword>
<feature type="domain" description="Arf-GAP" evidence="8">
    <location>
        <begin position="502"/>
        <end position="664"/>
    </location>
</feature>
<protein>
    <recommendedName>
        <fullName evidence="10">Arf-GAP with coiled-coil, ANK repeat and PH domain-containing protein 2</fullName>
    </recommendedName>
</protein>
<dbReference type="PANTHER" id="PTHR23180">
    <property type="entry name" value="CENTAURIN/ARF"/>
    <property type="match status" value="1"/>
</dbReference>
<dbReference type="SUPFAM" id="SSF57863">
    <property type="entry name" value="ArfGap/RecO-like zinc finger"/>
    <property type="match status" value="1"/>
</dbReference>
<dbReference type="GO" id="GO:0008270">
    <property type="term" value="F:zinc ion binding"/>
    <property type="evidence" value="ECO:0007669"/>
    <property type="project" value="UniProtKB-KW"/>
</dbReference>
<dbReference type="InterPro" id="IPR001849">
    <property type="entry name" value="PH_domain"/>
</dbReference>
<feature type="region of interest" description="Disordered" evidence="6">
    <location>
        <begin position="596"/>
        <end position="617"/>
    </location>
</feature>
<dbReference type="PROSITE" id="PS50088">
    <property type="entry name" value="ANK_REPEAT"/>
    <property type="match status" value="2"/>
</dbReference>
<name>A0A0V0JBI1_SCHSO</name>
<dbReference type="SMART" id="SM00233">
    <property type="entry name" value="PH"/>
    <property type="match status" value="1"/>
</dbReference>
<evidence type="ECO:0000256" key="5">
    <source>
        <dbReference type="PROSITE-ProRule" id="PRU00288"/>
    </source>
</evidence>
<evidence type="ECO:0000259" key="7">
    <source>
        <dbReference type="PROSITE" id="PS50003"/>
    </source>
</evidence>
<dbReference type="SMART" id="SM00248">
    <property type="entry name" value="ANK"/>
    <property type="match status" value="2"/>
</dbReference>
<gene>
    <name evidence="9" type="ORF">TR102619</name>
</gene>
<dbReference type="InterPro" id="IPR037278">
    <property type="entry name" value="ARFGAP/RecO"/>
</dbReference>
<dbReference type="Gene3D" id="2.30.29.30">
    <property type="entry name" value="Pleckstrin-homology domain (PH domain)/Phosphotyrosine-binding domain (PTB)"/>
    <property type="match status" value="1"/>
</dbReference>